<dbReference type="PANTHER" id="PTHR11727:SF27">
    <property type="entry name" value="RIBOSOMAL RNA SMALL SUBUNIT METHYLTRANSFERASE, CHLOROPLASTIC"/>
    <property type="match status" value="1"/>
</dbReference>
<feature type="binding site" evidence="6">
    <location>
        <position position="135"/>
    </location>
    <ligand>
        <name>S-adenosyl-L-methionine</name>
        <dbReference type="ChEBI" id="CHEBI:59789"/>
    </ligand>
</feature>
<dbReference type="GO" id="GO:0003723">
    <property type="term" value="F:RNA binding"/>
    <property type="evidence" value="ECO:0007669"/>
    <property type="project" value="UniProtKB-UniRule"/>
</dbReference>
<gene>
    <name evidence="10" type="ORF">Rsub_06101</name>
</gene>
<dbReference type="InParanoid" id="A0A2V0P2G0"/>
<dbReference type="EC" id="2.1.1.-" evidence="7"/>
<dbReference type="Pfam" id="PF00398">
    <property type="entry name" value="RrnaAD"/>
    <property type="match status" value="2"/>
</dbReference>
<protein>
    <recommendedName>
        <fullName evidence="7">rRNA adenine N(6)-methyltransferase</fullName>
        <ecNumber evidence="7">2.1.1.-</ecNumber>
    </recommendedName>
</protein>
<feature type="binding site" evidence="6">
    <location>
        <position position="87"/>
    </location>
    <ligand>
        <name>S-adenosyl-L-methionine</name>
        <dbReference type="ChEBI" id="CHEBI:59789"/>
    </ligand>
</feature>
<feature type="compositionally biased region" description="Low complexity" evidence="8">
    <location>
        <begin position="202"/>
        <end position="227"/>
    </location>
</feature>
<feature type="region of interest" description="Disordered" evidence="8">
    <location>
        <begin position="427"/>
        <end position="482"/>
    </location>
</feature>
<dbReference type="OrthoDB" id="74991at2759"/>
<feature type="domain" description="Ribosomal RNA adenine methylase transferase N-terminal" evidence="9">
    <location>
        <begin position="94"/>
        <end position="345"/>
    </location>
</feature>
<feature type="compositionally biased region" description="Low complexity" evidence="8">
    <location>
        <begin position="182"/>
        <end position="194"/>
    </location>
</feature>
<evidence type="ECO:0000256" key="2">
    <source>
        <dbReference type="ARBA" id="ARBA00022603"/>
    </source>
</evidence>
<dbReference type="EMBL" id="BDRX01000044">
    <property type="protein sequence ID" value="GBF93769.1"/>
    <property type="molecule type" value="Genomic_DNA"/>
</dbReference>
<evidence type="ECO:0000256" key="4">
    <source>
        <dbReference type="ARBA" id="ARBA00022691"/>
    </source>
</evidence>
<dbReference type="Gene3D" id="1.10.8.100">
    <property type="entry name" value="Ribosomal RNA adenine dimethylase-like, domain 2"/>
    <property type="match status" value="1"/>
</dbReference>
<accession>A0A2V0P2G0</accession>
<dbReference type="FunCoup" id="A0A2V0P2G0">
    <property type="interactions" value="296"/>
</dbReference>
<dbReference type="FunFam" id="1.10.8.100:FF:000001">
    <property type="entry name" value="Ribosomal RNA small subunit methyltransferase A"/>
    <property type="match status" value="1"/>
</dbReference>
<dbReference type="PROSITE" id="PS51689">
    <property type="entry name" value="SAM_RNA_A_N6_MT"/>
    <property type="match status" value="1"/>
</dbReference>
<keyword evidence="11" id="KW-1185">Reference proteome</keyword>
<dbReference type="STRING" id="307507.A0A2V0P2G0"/>
<dbReference type="Proteomes" id="UP000247498">
    <property type="component" value="Unassembled WGS sequence"/>
</dbReference>
<evidence type="ECO:0000256" key="8">
    <source>
        <dbReference type="SAM" id="MobiDB-lite"/>
    </source>
</evidence>
<feature type="binding site" evidence="6">
    <location>
        <position position="114"/>
    </location>
    <ligand>
        <name>S-adenosyl-L-methionine</name>
        <dbReference type="ChEBI" id="CHEBI:59789"/>
    </ligand>
</feature>
<evidence type="ECO:0000256" key="7">
    <source>
        <dbReference type="RuleBase" id="RU362106"/>
    </source>
</evidence>
<dbReference type="InterPro" id="IPR020598">
    <property type="entry name" value="rRNA_Ade_methylase_Trfase_N"/>
</dbReference>
<evidence type="ECO:0000256" key="3">
    <source>
        <dbReference type="ARBA" id="ARBA00022679"/>
    </source>
</evidence>
<evidence type="ECO:0000256" key="6">
    <source>
        <dbReference type="PROSITE-ProRule" id="PRU01026"/>
    </source>
</evidence>
<dbReference type="InterPro" id="IPR029063">
    <property type="entry name" value="SAM-dependent_MTases_sf"/>
</dbReference>
<comment type="caution">
    <text evidence="10">The sequence shown here is derived from an EMBL/GenBank/DDBJ whole genome shotgun (WGS) entry which is preliminary data.</text>
</comment>
<dbReference type="SUPFAM" id="SSF53335">
    <property type="entry name" value="S-adenosyl-L-methionine-dependent methyltransferases"/>
    <property type="match status" value="1"/>
</dbReference>
<reference evidence="10 11" key="1">
    <citation type="journal article" date="2018" name="Sci. Rep.">
        <title>Raphidocelis subcapitata (=Pseudokirchneriella subcapitata) provides an insight into genome evolution and environmental adaptations in the Sphaeropleales.</title>
        <authorList>
            <person name="Suzuki S."/>
            <person name="Yamaguchi H."/>
            <person name="Nakajima N."/>
            <person name="Kawachi M."/>
        </authorList>
    </citation>
    <scope>NUCLEOTIDE SEQUENCE [LARGE SCALE GENOMIC DNA]</scope>
    <source>
        <strain evidence="10 11">NIES-35</strain>
    </source>
</reference>
<dbReference type="PROSITE" id="PS01131">
    <property type="entry name" value="RRNA_A_DIMETH"/>
    <property type="match status" value="1"/>
</dbReference>
<dbReference type="GO" id="GO:0000179">
    <property type="term" value="F:rRNA (adenine-N6,N6-)-dimethyltransferase activity"/>
    <property type="evidence" value="ECO:0007669"/>
    <property type="project" value="UniProtKB-UniRule"/>
</dbReference>
<comment type="similarity">
    <text evidence="6 7">Belongs to the class I-like SAM-binding methyltransferase superfamily. rRNA adenine N(6)-methyltransferase family.</text>
</comment>
<evidence type="ECO:0000313" key="10">
    <source>
        <dbReference type="EMBL" id="GBF93769.1"/>
    </source>
</evidence>
<dbReference type="PANTHER" id="PTHR11727">
    <property type="entry name" value="DIMETHYLADENOSINE TRANSFERASE"/>
    <property type="match status" value="1"/>
</dbReference>
<feature type="compositionally biased region" description="Low complexity" evidence="8">
    <location>
        <begin position="445"/>
        <end position="457"/>
    </location>
</feature>
<feature type="region of interest" description="Disordered" evidence="8">
    <location>
        <begin position="182"/>
        <end position="227"/>
    </location>
</feature>
<evidence type="ECO:0000256" key="1">
    <source>
        <dbReference type="ARBA" id="ARBA00022552"/>
    </source>
</evidence>
<keyword evidence="4 6" id="KW-0949">S-adenosyl-L-methionine</keyword>
<keyword evidence="2 6" id="KW-0489">Methyltransferase</keyword>
<dbReference type="InterPro" id="IPR023165">
    <property type="entry name" value="rRNA_Ade_diMease-like_C"/>
</dbReference>
<keyword evidence="5 6" id="KW-0694">RNA-binding</keyword>
<dbReference type="CDD" id="cd02440">
    <property type="entry name" value="AdoMet_MTases"/>
    <property type="match status" value="1"/>
</dbReference>
<dbReference type="AlphaFoldDB" id="A0A2V0P2G0"/>
<feature type="binding site" evidence="6">
    <location>
        <position position="259"/>
    </location>
    <ligand>
        <name>S-adenosyl-L-methionine</name>
        <dbReference type="ChEBI" id="CHEBI:59789"/>
    </ligand>
</feature>
<keyword evidence="1 7" id="KW-0698">rRNA processing</keyword>
<proteinExistence type="inferred from homology"/>
<feature type="binding site" evidence="6">
    <location>
        <position position="160"/>
    </location>
    <ligand>
        <name>S-adenosyl-L-methionine</name>
        <dbReference type="ChEBI" id="CHEBI:59789"/>
    </ligand>
</feature>
<keyword evidence="3 6" id="KW-0808">Transferase</keyword>
<evidence type="ECO:0000313" key="11">
    <source>
        <dbReference type="Proteomes" id="UP000247498"/>
    </source>
</evidence>
<dbReference type="InterPro" id="IPR020596">
    <property type="entry name" value="rRNA_Ade_Mease_Trfase_CS"/>
</dbReference>
<dbReference type="SMART" id="SM00650">
    <property type="entry name" value="rADc"/>
    <property type="match status" value="1"/>
</dbReference>
<sequence>MQLGRQLLARRLLARGRSLHRAPDAKGAGRPQARSIRVMAADSDAPEAPEVGWMWQTGGGAAANKAGATRANLKAANIKAKKSLGQNFLTDEAILRSIVAAAGVTANDVVLEVGPGTGNLTRFLVATGAQVIAVEKDDTLIERLQQEFAQVPNIEFIHGDILRVGIDGVLAQMQARHDARHQAAAGGAAAPAGEDAGGDGAGAAAAAAAPRGPGQGQQQPGASASGRVASAGAGAAAAWRQRPGAAPGRGAGALKVVANLPYNITKDFLKATLPLGASVSELSIMIQHEVAERLVDPTPGRPDYRAMSVYTHYYSSPKYRLRIPRTKYFPVPGVDGALVTFRLAPPAARRSVPSERGFHALVAKAFSERRKMMRNSMQPLHSSVEVEAALTACGLRPDARAQDLSVEQFARLAWELQRIRAEGAGAGGAEAPLGVQQAGEEEQEQPAAEPGRAAAAAGGRGGGKQRRASRAAAAASSAASAV</sequence>
<evidence type="ECO:0000259" key="9">
    <source>
        <dbReference type="SMART" id="SM00650"/>
    </source>
</evidence>
<feature type="binding site" evidence="6">
    <location>
        <position position="89"/>
    </location>
    <ligand>
        <name>S-adenosyl-L-methionine</name>
        <dbReference type="ChEBI" id="CHEBI:59789"/>
    </ligand>
</feature>
<feature type="compositionally biased region" description="Low complexity" evidence="8">
    <location>
        <begin position="470"/>
        <end position="482"/>
    </location>
</feature>
<evidence type="ECO:0000256" key="5">
    <source>
        <dbReference type="ARBA" id="ARBA00022884"/>
    </source>
</evidence>
<organism evidence="10 11">
    <name type="scientific">Raphidocelis subcapitata</name>
    <dbReference type="NCBI Taxonomy" id="307507"/>
    <lineage>
        <taxon>Eukaryota</taxon>
        <taxon>Viridiplantae</taxon>
        <taxon>Chlorophyta</taxon>
        <taxon>core chlorophytes</taxon>
        <taxon>Chlorophyceae</taxon>
        <taxon>CS clade</taxon>
        <taxon>Sphaeropleales</taxon>
        <taxon>Selenastraceae</taxon>
        <taxon>Raphidocelis</taxon>
    </lineage>
</organism>
<dbReference type="Gene3D" id="3.40.50.150">
    <property type="entry name" value="Vaccinia Virus protein VP39"/>
    <property type="match status" value="1"/>
</dbReference>
<dbReference type="InterPro" id="IPR001737">
    <property type="entry name" value="KsgA/Erm"/>
</dbReference>
<name>A0A2V0P2G0_9CHLO</name>